<dbReference type="PANTHER" id="PTHR47926">
    <property type="entry name" value="PENTATRICOPEPTIDE REPEAT-CONTAINING PROTEIN"/>
    <property type="match status" value="1"/>
</dbReference>
<comment type="caution">
    <text evidence="3">The sequence shown here is derived from an EMBL/GenBank/DDBJ whole genome shotgun (WGS) entry which is preliminary data.</text>
</comment>
<protein>
    <recommendedName>
        <fullName evidence="5">Pentatricopeptide repeat-containing protein</fullName>
    </recommendedName>
</protein>
<dbReference type="GO" id="GO:0009451">
    <property type="term" value="P:RNA modification"/>
    <property type="evidence" value="ECO:0007669"/>
    <property type="project" value="InterPro"/>
</dbReference>
<dbReference type="FunFam" id="1.25.40.10:FF:000031">
    <property type="entry name" value="Pentatricopeptide repeat-containing protein mitochondrial"/>
    <property type="match status" value="1"/>
</dbReference>
<dbReference type="InterPro" id="IPR002885">
    <property type="entry name" value="PPR_rpt"/>
</dbReference>
<keyword evidence="1" id="KW-0677">Repeat</keyword>
<dbReference type="PROSITE" id="PS51375">
    <property type="entry name" value="PPR"/>
    <property type="match status" value="1"/>
</dbReference>
<accession>A0A540L0G5</accession>
<dbReference type="AlphaFoldDB" id="A0A540L0G5"/>
<dbReference type="EMBL" id="VIEB01000831">
    <property type="protein sequence ID" value="TQD79935.1"/>
    <property type="molecule type" value="Genomic_DNA"/>
</dbReference>
<evidence type="ECO:0000313" key="3">
    <source>
        <dbReference type="EMBL" id="TQD79935.1"/>
    </source>
</evidence>
<name>A0A540L0G5_MALBA</name>
<dbReference type="Gene3D" id="1.25.40.10">
    <property type="entry name" value="Tetratricopeptide repeat domain"/>
    <property type="match status" value="1"/>
</dbReference>
<evidence type="ECO:0000256" key="2">
    <source>
        <dbReference type="PROSITE-ProRule" id="PRU00708"/>
    </source>
</evidence>
<dbReference type="InterPro" id="IPR011990">
    <property type="entry name" value="TPR-like_helical_dom_sf"/>
</dbReference>
<evidence type="ECO:0008006" key="5">
    <source>
        <dbReference type="Google" id="ProtNLM"/>
    </source>
</evidence>
<keyword evidence="4" id="KW-1185">Reference proteome</keyword>
<dbReference type="GO" id="GO:0003723">
    <property type="term" value="F:RNA binding"/>
    <property type="evidence" value="ECO:0007669"/>
    <property type="project" value="InterPro"/>
</dbReference>
<dbReference type="PANTHER" id="PTHR47926:SF541">
    <property type="entry name" value="DYW DOMAIN-CONTAINING PROTEIN"/>
    <property type="match status" value="1"/>
</dbReference>
<proteinExistence type="predicted"/>
<dbReference type="InterPro" id="IPR046960">
    <property type="entry name" value="PPR_At4g14850-like_plant"/>
</dbReference>
<dbReference type="STRING" id="106549.A0A540L0G5"/>
<feature type="repeat" description="PPR" evidence="2">
    <location>
        <begin position="30"/>
        <end position="64"/>
    </location>
</feature>
<dbReference type="Pfam" id="PF13041">
    <property type="entry name" value="PPR_2"/>
    <property type="match status" value="1"/>
</dbReference>
<organism evidence="3 4">
    <name type="scientific">Malus baccata</name>
    <name type="common">Siberian crab apple</name>
    <name type="synonym">Pyrus baccata</name>
    <dbReference type="NCBI Taxonomy" id="106549"/>
    <lineage>
        <taxon>Eukaryota</taxon>
        <taxon>Viridiplantae</taxon>
        <taxon>Streptophyta</taxon>
        <taxon>Embryophyta</taxon>
        <taxon>Tracheophyta</taxon>
        <taxon>Spermatophyta</taxon>
        <taxon>Magnoliopsida</taxon>
        <taxon>eudicotyledons</taxon>
        <taxon>Gunneridae</taxon>
        <taxon>Pentapetalae</taxon>
        <taxon>rosids</taxon>
        <taxon>fabids</taxon>
        <taxon>Rosales</taxon>
        <taxon>Rosaceae</taxon>
        <taxon>Amygdaloideae</taxon>
        <taxon>Maleae</taxon>
        <taxon>Malus</taxon>
    </lineage>
</organism>
<dbReference type="Proteomes" id="UP000315295">
    <property type="component" value="Unassembled WGS sequence"/>
</dbReference>
<evidence type="ECO:0000256" key="1">
    <source>
        <dbReference type="ARBA" id="ARBA00022737"/>
    </source>
</evidence>
<evidence type="ECO:0000313" key="4">
    <source>
        <dbReference type="Proteomes" id="UP000315295"/>
    </source>
</evidence>
<reference evidence="3 4" key="1">
    <citation type="journal article" date="2019" name="G3 (Bethesda)">
        <title>Sequencing of a Wild Apple (Malus baccata) Genome Unravels the Differences Between Cultivated and Wild Apple Species Regarding Disease Resistance and Cold Tolerance.</title>
        <authorList>
            <person name="Chen X."/>
        </authorList>
    </citation>
    <scope>NUCLEOTIDE SEQUENCE [LARGE SCALE GENOMIC DNA]</scope>
    <source>
        <strain evidence="4">cv. Shandingzi</strain>
        <tissue evidence="3">Leaves</tissue>
    </source>
</reference>
<gene>
    <name evidence="3" type="ORF">C1H46_034488</name>
</gene>
<dbReference type="NCBIfam" id="TIGR00756">
    <property type="entry name" value="PPR"/>
    <property type="match status" value="2"/>
</dbReference>
<sequence>MDASSTLKMYGRCGVVEDANTLFLTMSYIDLVSWNAMIAALAQHGCGVQAIGLFERMLKEDMLPDRVTFLIILSACSHAGLVKEGRHYSSSMRDSYGISPDEEHYARRGVMNLGEIPGCRIGQRGVMNLGEISGCRIGQRGVGVVNLDEIRSSDSDCDASRWYCLAKIWMKSDRRTPTATRLGGIAWPSSGTPT</sequence>